<comment type="caution">
    <text evidence="1">The sequence shown here is derived from an EMBL/GenBank/DDBJ whole genome shotgun (WGS) entry which is preliminary data.</text>
</comment>
<name>X1NNZ7_9ZZZZ</name>
<gene>
    <name evidence="1" type="ORF">S06H3_26969</name>
</gene>
<protein>
    <submittedName>
        <fullName evidence="1">Uncharacterized protein</fullName>
    </submittedName>
</protein>
<proteinExistence type="predicted"/>
<dbReference type="AlphaFoldDB" id="X1NNZ7"/>
<organism evidence="1">
    <name type="scientific">marine sediment metagenome</name>
    <dbReference type="NCBI Taxonomy" id="412755"/>
    <lineage>
        <taxon>unclassified sequences</taxon>
        <taxon>metagenomes</taxon>
        <taxon>ecological metagenomes</taxon>
    </lineage>
</organism>
<reference evidence="1" key="1">
    <citation type="journal article" date="2014" name="Front. Microbiol.">
        <title>High frequency of phylogenetically diverse reductive dehalogenase-homologous genes in deep subseafloor sedimentary metagenomes.</title>
        <authorList>
            <person name="Kawai M."/>
            <person name="Futagami T."/>
            <person name="Toyoda A."/>
            <person name="Takaki Y."/>
            <person name="Nishi S."/>
            <person name="Hori S."/>
            <person name="Arai W."/>
            <person name="Tsubouchi T."/>
            <person name="Morono Y."/>
            <person name="Uchiyama I."/>
            <person name="Ito T."/>
            <person name="Fujiyama A."/>
            <person name="Inagaki F."/>
            <person name="Takami H."/>
        </authorList>
    </citation>
    <scope>NUCLEOTIDE SEQUENCE</scope>
    <source>
        <strain evidence="1">Expedition CK06-06</strain>
    </source>
</reference>
<dbReference type="EMBL" id="BARV01015615">
    <property type="protein sequence ID" value="GAI31941.1"/>
    <property type="molecule type" value="Genomic_DNA"/>
</dbReference>
<sequence>MTDPSKMNDAELRLAIAEELGYKQCSCGKFHIGTFQSSVDAPNWPSDIMAALGLLDECDDFHLTIQKHNEKYRAHLTVACIGYDSSRNKSLARTISEVWYKSHTEKRQRRSLT</sequence>
<accession>X1NNZ7</accession>
<evidence type="ECO:0000313" key="1">
    <source>
        <dbReference type="EMBL" id="GAI31941.1"/>
    </source>
</evidence>